<sequence>MKKHVIAVITGDIVDSRSLSSPHYDELLKQLKNELTSFEASNKATFDIYRGDSFQITFFCPRAALKAAILIRLKLKSNNYKIDVRQSIAIGNVKDLRKDVKTSTGQAFILSGKHLDEMKSHRLVFSSENKLLNRHIPIVVKLLDTHLSSLTSTQSEALYFYLMDDSQTHAQLANKLNKSRANTTKILNGSEYLLVADSIHYFETLVREELNHD</sequence>
<dbReference type="RefSeq" id="WP_126782879.1">
    <property type="nucleotide sequence ID" value="NZ_PIQC01000008.1"/>
</dbReference>
<reference evidence="2" key="1">
    <citation type="journal article" date="2018" name="Front. Microbiol.">
        <title>Genome-Based Analysis Reveals the Taxonomy and Diversity of the Family Idiomarinaceae.</title>
        <authorList>
            <person name="Liu Y."/>
            <person name="Lai Q."/>
            <person name="Shao Z."/>
        </authorList>
    </citation>
    <scope>NUCLEOTIDE SEQUENCE [LARGE SCALE GENOMIC DNA]</scope>
    <source>
        <strain evidence="2">R22</strain>
    </source>
</reference>
<evidence type="ECO:0000313" key="1">
    <source>
        <dbReference type="EMBL" id="RUO67051.1"/>
    </source>
</evidence>
<dbReference type="AlphaFoldDB" id="A0A432YUS0"/>
<comment type="caution">
    <text evidence="1">The sequence shown here is derived from an EMBL/GenBank/DDBJ whole genome shotgun (WGS) entry which is preliminary data.</text>
</comment>
<dbReference type="EMBL" id="PIQC01000008">
    <property type="protein sequence ID" value="RUO67051.1"/>
    <property type="molecule type" value="Genomic_DNA"/>
</dbReference>
<accession>A0A432YUS0</accession>
<keyword evidence="2" id="KW-1185">Reference proteome</keyword>
<organism evidence="1 2">
    <name type="scientific">Idiomarina ramblicola</name>
    <dbReference type="NCBI Taxonomy" id="263724"/>
    <lineage>
        <taxon>Bacteria</taxon>
        <taxon>Pseudomonadati</taxon>
        <taxon>Pseudomonadota</taxon>
        <taxon>Gammaproteobacteria</taxon>
        <taxon>Alteromonadales</taxon>
        <taxon>Idiomarinaceae</taxon>
        <taxon>Idiomarina</taxon>
    </lineage>
</organism>
<proteinExistence type="predicted"/>
<name>A0A432YUS0_9GAMM</name>
<protein>
    <submittedName>
        <fullName evidence="1">Uncharacterized protein</fullName>
    </submittedName>
</protein>
<gene>
    <name evidence="1" type="ORF">CWI78_11115</name>
</gene>
<dbReference type="Gene3D" id="3.30.70.1230">
    <property type="entry name" value="Nucleotide cyclase"/>
    <property type="match status" value="1"/>
</dbReference>
<dbReference type="Proteomes" id="UP000288058">
    <property type="component" value="Unassembled WGS sequence"/>
</dbReference>
<dbReference type="OrthoDB" id="7064118at2"/>
<evidence type="ECO:0000313" key="2">
    <source>
        <dbReference type="Proteomes" id="UP000288058"/>
    </source>
</evidence>
<dbReference type="InterPro" id="IPR029787">
    <property type="entry name" value="Nucleotide_cyclase"/>
</dbReference>